<dbReference type="EMBL" id="JAVDYF010000001">
    <property type="protein sequence ID" value="MDR7355453.1"/>
    <property type="molecule type" value="Genomic_DNA"/>
</dbReference>
<feature type="domain" description="IclR-ED" evidence="5">
    <location>
        <begin position="74"/>
        <end position="240"/>
    </location>
</feature>
<comment type="caution">
    <text evidence="6">The sequence shown here is derived from an EMBL/GenBank/DDBJ whole genome shotgun (WGS) entry which is preliminary data.</text>
</comment>
<feature type="domain" description="HTH iclR-type" evidence="4">
    <location>
        <begin position="14"/>
        <end position="73"/>
    </location>
</feature>
<keyword evidence="3" id="KW-0804">Transcription</keyword>
<dbReference type="Gene3D" id="1.10.10.10">
    <property type="entry name" value="Winged helix-like DNA-binding domain superfamily/Winged helix DNA-binding domain"/>
    <property type="match status" value="1"/>
</dbReference>
<evidence type="ECO:0000259" key="5">
    <source>
        <dbReference type="PROSITE" id="PS51078"/>
    </source>
</evidence>
<evidence type="ECO:0000313" key="7">
    <source>
        <dbReference type="Proteomes" id="UP001183619"/>
    </source>
</evidence>
<dbReference type="PANTHER" id="PTHR30136:SF39">
    <property type="entry name" value="TRANSCRIPTIONAL REGULATORY PROTEIN"/>
    <property type="match status" value="1"/>
</dbReference>
<reference evidence="6 7" key="1">
    <citation type="submission" date="2023-07" db="EMBL/GenBank/DDBJ databases">
        <title>Sequencing the genomes of 1000 actinobacteria strains.</title>
        <authorList>
            <person name="Klenk H.-P."/>
        </authorList>
    </citation>
    <scope>NUCLEOTIDE SEQUENCE [LARGE SCALE GENOMIC DNA]</scope>
    <source>
        <strain evidence="6 7">DSM 44508</strain>
    </source>
</reference>
<sequence length="240" mass="25290">MGQNNSESAPTSGIKVLDRAVLIMLTVAEHPRSLAELCEATQLPRATAHRLATALETHHILTRTSEGKWTIGAVLTSLGAGSSTKLIDAATPIMAELMDTTGESVQLYQLAGATRVCIAAQEPASGLQNTVPVGTRLPLSAGSAAKIFLAYSSPALRDSILSDNPQFTQEDLDRARENGWAESVSEREVGLASITAPIFDAEGLFVAALSISGPAERFRPSPAKWSKELIDAALTLSALL</sequence>
<dbReference type="SMART" id="SM00346">
    <property type="entry name" value="HTH_ICLR"/>
    <property type="match status" value="1"/>
</dbReference>
<dbReference type="SUPFAM" id="SSF55781">
    <property type="entry name" value="GAF domain-like"/>
    <property type="match status" value="1"/>
</dbReference>
<evidence type="ECO:0000313" key="6">
    <source>
        <dbReference type="EMBL" id="MDR7355453.1"/>
    </source>
</evidence>
<proteinExistence type="predicted"/>
<dbReference type="InterPro" id="IPR050707">
    <property type="entry name" value="HTH_MetabolicPath_Reg"/>
</dbReference>
<accession>A0ABU2BCI2</accession>
<dbReference type="PROSITE" id="PS51077">
    <property type="entry name" value="HTH_ICLR"/>
    <property type="match status" value="1"/>
</dbReference>
<dbReference type="InterPro" id="IPR014757">
    <property type="entry name" value="Tscrpt_reg_IclR_C"/>
</dbReference>
<dbReference type="Pfam" id="PF01614">
    <property type="entry name" value="IclR_C"/>
    <property type="match status" value="1"/>
</dbReference>
<dbReference type="Pfam" id="PF09339">
    <property type="entry name" value="HTH_IclR"/>
    <property type="match status" value="1"/>
</dbReference>
<evidence type="ECO:0000259" key="4">
    <source>
        <dbReference type="PROSITE" id="PS51077"/>
    </source>
</evidence>
<evidence type="ECO:0000256" key="1">
    <source>
        <dbReference type="ARBA" id="ARBA00023015"/>
    </source>
</evidence>
<protein>
    <submittedName>
        <fullName evidence="6">DNA-binding IclR family transcriptional regulator</fullName>
    </submittedName>
</protein>
<dbReference type="Gene3D" id="3.30.450.40">
    <property type="match status" value="1"/>
</dbReference>
<dbReference type="Proteomes" id="UP001183619">
    <property type="component" value="Unassembled WGS sequence"/>
</dbReference>
<evidence type="ECO:0000256" key="3">
    <source>
        <dbReference type="ARBA" id="ARBA00023163"/>
    </source>
</evidence>
<dbReference type="PROSITE" id="PS51078">
    <property type="entry name" value="ICLR_ED"/>
    <property type="match status" value="1"/>
</dbReference>
<gene>
    <name evidence="6" type="ORF">J2S37_001991</name>
</gene>
<dbReference type="InterPro" id="IPR036388">
    <property type="entry name" value="WH-like_DNA-bd_sf"/>
</dbReference>
<name>A0ABU2BCI2_9CORY</name>
<dbReference type="InterPro" id="IPR029016">
    <property type="entry name" value="GAF-like_dom_sf"/>
</dbReference>
<evidence type="ECO:0000256" key="2">
    <source>
        <dbReference type="ARBA" id="ARBA00023125"/>
    </source>
</evidence>
<organism evidence="6 7">
    <name type="scientific">Corynebacterium felinum</name>
    <dbReference type="NCBI Taxonomy" id="131318"/>
    <lineage>
        <taxon>Bacteria</taxon>
        <taxon>Bacillati</taxon>
        <taxon>Actinomycetota</taxon>
        <taxon>Actinomycetes</taxon>
        <taxon>Mycobacteriales</taxon>
        <taxon>Corynebacteriaceae</taxon>
        <taxon>Corynebacterium</taxon>
    </lineage>
</organism>
<keyword evidence="2 6" id="KW-0238">DNA-binding</keyword>
<dbReference type="GO" id="GO:0003677">
    <property type="term" value="F:DNA binding"/>
    <property type="evidence" value="ECO:0007669"/>
    <property type="project" value="UniProtKB-KW"/>
</dbReference>
<keyword evidence="1" id="KW-0805">Transcription regulation</keyword>
<dbReference type="PANTHER" id="PTHR30136">
    <property type="entry name" value="HELIX-TURN-HELIX TRANSCRIPTIONAL REGULATOR, ICLR FAMILY"/>
    <property type="match status" value="1"/>
</dbReference>
<dbReference type="SUPFAM" id="SSF46785">
    <property type="entry name" value="Winged helix' DNA-binding domain"/>
    <property type="match status" value="1"/>
</dbReference>
<dbReference type="InterPro" id="IPR005471">
    <property type="entry name" value="Tscrpt_reg_IclR_N"/>
</dbReference>
<dbReference type="RefSeq" id="WP_277104093.1">
    <property type="nucleotide sequence ID" value="NZ_BAAAJS010000001.1"/>
</dbReference>
<dbReference type="InterPro" id="IPR036390">
    <property type="entry name" value="WH_DNA-bd_sf"/>
</dbReference>
<keyword evidence="7" id="KW-1185">Reference proteome</keyword>